<keyword evidence="1 3" id="KW-0732">Signal</keyword>
<dbReference type="EMBL" id="MCGE01000001">
    <property type="protein sequence ID" value="ORZ26092.1"/>
    <property type="molecule type" value="Genomic_DNA"/>
</dbReference>
<feature type="region of interest" description="Disordered" evidence="2">
    <location>
        <begin position="126"/>
        <end position="173"/>
    </location>
</feature>
<evidence type="ECO:0000256" key="2">
    <source>
        <dbReference type="SAM" id="MobiDB-lite"/>
    </source>
</evidence>
<dbReference type="PANTHER" id="PTHR40633:SF1">
    <property type="entry name" value="GPI ANCHORED SERINE-THREONINE RICH PROTEIN (AFU_ORTHOLOGUE AFUA_1G03630)"/>
    <property type="match status" value="1"/>
</dbReference>
<dbReference type="Pfam" id="PF10342">
    <property type="entry name" value="Kre9_KNH"/>
    <property type="match status" value="1"/>
</dbReference>
<organism evidence="5 6">
    <name type="scientific">Absidia repens</name>
    <dbReference type="NCBI Taxonomy" id="90262"/>
    <lineage>
        <taxon>Eukaryota</taxon>
        <taxon>Fungi</taxon>
        <taxon>Fungi incertae sedis</taxon>
        <taxon>Mucoromycota</taxon>
        <taxon>Mucoromycotina</taxon>
        <taxon>Mucoromycetes</taxon>
        <taxon>Mucorales</taxon>
        <taxon>Cunninghamellaceae</taxon>
        <taxon>Absidia</taxon>
    </lineage>
</organism>
<dbReference type="InterPro" id="IPR052982">
    <property type="entry name" value="SRP1/TIP1-like"/>
</dbReference>
<dbReference type="OrthoDB" id="2260257at2759"/>
<comment type="caution">
    <text evidence="5">The sequence shown here is derived from an EMBL/GenBank/DDBJ whole genome shotgun (WGS) entry which is preliminary data.</text>
</comment>
<accession>A0A1X2J2N7</accession>
<sequence length="193" mass="18717">MFKSILVAIAAAAFVSAENIVSITAPLSNNVYTAGGQAIITWINPTVDTISQIQLSQGPSTALQPVMTVAKNVSASDMQYTWQIPTTLAAGSDYAFVFGTSPNLSYTGQFTIKAADGSSPSSSAVSSGAASSSAAAPSSSGAAASSSAKSSASASSSSSTSASSSEATSAGAKVGPVAVSAMAVVGAAAIALM</sequence>
<feature type="signal peptide" evidence="3">
    <location>
        <begin position="1"/>
        <end position="17"/>
    </location>
</feature>
<dbReference type="Proteomes" id="UP000193560">
    <property type="component" value="Unassembled WGS sequence"/>
</dbReference>
<evidence type="ECO:0000313" key="6">
    <source>
        <dbReference type="Proteomes" id="UP000193560"/>
    </source>
</evidence>
<feature type="chain" id="PRO_5012665368" description="Yeast cell wall synthesis Kre9/Knh1-like N-terminal domain-containing protein" evidence="3">
    <location>
        <begin position="18"/>
        <end position="193"/>
    </location>
</feature>
<gene>
    <name evidence="5" type="ORF">BCR42DRAFT_401556</name>
</gene>
<proteinExistence type="predicted"/>
<evidence type="ECO:0000256" key="3">
    <source>
        <dbReference type="SAM" id="SignalP"/>
    </source>
</evidence>
<reference evidence="5 6" key="1">
    <citation type="submission" date="2016-07" db="EMBL/GenBank/DDBJ databases">
        <title>Pervasive Adenine N6-methylation of Active Genes in Fungi.</title>
        <authorList>
            <consortium name="DOE Joint Genome Institute"/>
            <person name="Mondo S.J."/>
            <person name="Dannebaum R.O."/>
            <person name="Kuo R.C."/>
            <person name="Labutti K."/>
            <person name="Haridas S."/>
            <person name="Kuo A."/>
            <person name="Salamov A."/>
            <person name="Ahrendt S.R."/>
            <person name="Lipzen A."/>
            <person name="Sullivan W."/>
            <person name="Andreopoulos W.B."/>
            <person name="Clum A."/>
            <person name="Lindquist E."/>
            <person name="Daum C."/>
            <person name="Ramamoorthy G.K."/>
            <person name="Gryganskyi A."/>
            <person name="Culley D."/>
            <person name="Magnuson J.K."/>
            <person name="James T.Y."/>
            <person name="O'Malley M.A."/>
            <person name="Stajich J.E."/>
            <person name="Spatafora J.W."/>
            <person name="Visel A."/>
            <person name="Grigoriev I.V."/>
        </authorList>
    </citation>
    <scope>NUCLEOTIDE SEQUENCE [LARGE SCALE GENOMIC DNA]</scope>
    <source>
        <strain evidence="5 6">NRRL 1336</strain>
    </source>
</reference>
<dbReference type="PANTHER" id="PTHR40633">
    <property type="entry name" value="MATRIX PROTEIN, PUTATIVE (AFU_ORTHOLOGUE AFUA_8G05410)-RELATED"/>
    <property type="match status" value="1"/>
</dbReference>
<evidence type="ECO:0000259" key="4">
    <source>
        <dbReference type="Pfam" id="PF10342"/>
    </source>
</evidence>
<name>A0A1X2J2N7_9FUNG</name>
<evidence type="ECO:0000256" key="1">
    <source>
        <dbReference type="ARBA" id="ARBA00022729"/>
    </source>
</evidence>
<dbReference type="AlphaFoldDB" id="A0A1X2J2N7"/>
<keyword evidence="6" id="KW-1185">Reference proteome</keyword>
<protein>
    <recommendedName>
        <fullName evidence="4">Yeast cell wall synthesis Kre9/Knh1-like N-terminal domain-containing protein</fullName>
    </recommendedName>
</protein>
<evidence type="ECO:0000313" key="5">
    <source>
        <dbReference type="EMBL" id="ORZ26092.1"/>
    </source>
</evidence>
<dbReference type="STRING" id="90262.A0A1X2J2N7"/>
<feature type="domain" description="Yeast cell wall synthesis Kre9/Knh1-like N-terminal" evidence="4">
    <location>
        <begin position="26"/>
        <end position="112"/>
    </location>
</feature>
<dbReference type="InterPro" id="IPR018466">
    <property type="entry name" value="Kre9/Knh1-like_N"/>
</dbReference>